<dbReference type="PROSITE" id="PS51186">
    <property type="entry name" value="GNAT"/>
    <property type="match status" value="1"/>
</dbReference>
<dbReference type="InterPro" id="IPR000182">
    <property type="entry name" value="GNAT_dom"/>
</dbReference>
<evidence type="ECO:0000313" key="2">
    <source>
        <dbReference type="EMBL" id="GAG66819.1"/>
    </source>
</evidence>
<dbReference type="CDD" id="cd04301">
    <property type="entry name" value="NAT_SF"/>
    <property type="match status" value="1"/>
</dbReference>
<dbReference type="InterPro" id="IPR016181">
    <property type="entry name" value="Acyl_CoA_acyltransferase"/>
</dbReference>
<dbReference type="SUPFAM" id="SSF55729">
    <property type="entry name" value="Acyl-CoA N-acyltransferases (Nat)"/>
    <property type="match status" value="1"/>
</dbReference>
<feature type="domain" description="N-acetyltransferase" evidence="1">
    <location>
        <begin position="3"/>
        <end position="164"/>
    </location>
</feature>
<protein>
    <recommendedName>
        <fullName evidence="1">N-acetyltransferase domain-containing protein</fullName>
    </recommendedName>
</protein>
<organism evidence="2">
    <name type="scientific">marine sediment metagenome</name>
    <dbReference type="NCBI Taxonomy" id="412755"/>
    <lineage>
        <taxon>unclassified sequences</taxon>
        <taxon>metagenomes</taxon>
        <taxon>ecological metagenomes</taxon>
    </lineage>
</organism>
<sequence>MEYEIIRLSSRDYSEAIDFINMVFSMNYYPHNFPEMLPVLYKPTEEHMKCHYVIKEEGKIKALVGIYPAEIVINENIFRMARIGAVSTHPNSKGKNMMKTLMEFATEKVKQDGYSIAYLGGLRNRYLYFGYEKCGYKMVFKLNKSNIKYNEFPQRDLILEKQIEEDYEIIVKLNNLYKKQPIYFKRENKDFFDICRSWNNNLYVAREKDKMVGYLVADNKREKITELVAIDNEYRLAMLNEFYRDGSVKIDVCSADYKFIRQLGNYAEEVNIQDSHNWQIFDWKNIIKALLEIKQKSCRLISGESIFTIKGIGSFRISVTAKKVVCESIDTCSNNEFSSSEFLRIAFGPLPPSLIIDLPEELKIFESWFPLPLCISLQDGA</sequence>
<dbReference type="EMBL" id="BART01000181">
    <property type="protein sequence ID" value="GAG66819.1"/>
    <property type="molecule type" value="Genomic_DNA"/>
</dbReference>
<dbReference type="GO" id="GO:0016747">
    <property type="term" value="F:acyltransferase activity, transferring groups other than amino-acyl groups"/>
    <property type="evidence" value="ECO:0007669"/>
    <property type="project" value="InterPro"/>
</dbReference>
<dbReference type="Pfam" id="PF13527">
    <property type="entry name" value="Acetyltransf_9"/>
    <property type="match status" value="1"/>
</dbReference>
<dbReference type="Gene3D" id="3.40.630.30">
    <property type="match status" value="1"/>
</dbReference>
<name>X0ZC44_9ZZZZ</name>
<dbReference type="AlphaFoldDB" id="X0ZC44"/>
<gene>
    <name evidence="2" type="ORF">S01H4_01078</name>
</gene>
<comment type="caution">
    <text evidence="2">The sequence shown here is derived from an EMBL/GenBank/DDBJ whole genome shotgun (WGS) entry which is preliminary data.</text>
</comment>
<reference evidence="2" key="1">
    <citation type="journal article" date="2014" name="Front. Microbiol.">
        <title>High frequency of phylogenetically diverse reductive dehalogenase-homologous genes in deep subseafloor sedimentary metagenomes.</title>
        <authorList>
            <person name="Kawai M."/>
            <person name="Futagami T."/>
            <person name="Toyoda A."/>
            <person name="Takaki Y."/>
            <person name="Nishi S."/>
            <person name="Hori S."/>
            <person name="Arai W."/>
            <person name="Tsubouchi T."/>
            <person name="Morono Y."/>
            <person name="Uchiyama I."/>
            <person name="Ito T."/>
            <person name="Fujiyama A."/>
            <person name="Inagaki F."/>
            <person name="Takami H."/>
        </authorList>
    </citation>
    <scope>NUCLEOTIDE SEQUENCE</scope>
    <source>
        <strain evidence="2">Expedition CK06-06</strain>
    </source>
</reference>
<proteinExistence type="predicted"/>
<evidence type="ECO:0000259" key="1">
    <source>
        <dbReference type="PROSITE" id="PS51186"/>
    </source>
</evidence>
<accession>X0ZC44</accession>